<dbReference type="GO" id="GO:0016020">
    <property type="term" value="C:membrane"/>
    <property type="evidence" value="ECO:0007669"/>
    <property type="project" value="UniProtKB-SubCell"/>
</dbReference>
<keyword evidence="2 5" id="KW-0812">Transmembrane</keyword>
<proteinExistence type="predicted"/>
<evidence type="ECO:0000256" key="2">
    <source>
        <dbReference type="ARBA" id="ARBA00022692"/>
    </source>
</evidence>
<keyword evidence="4 5" id="KW-0472">Membrane</keyword>
<protein>
    <recommendedName>
        <fullName evidence="7">ABC transmembrane type-1 domain-containing protein</fullName>
    </recommendedName>
</protein>
<reference evidence="6" key="1">
    <citation type="journal article" date="2014" name="Front. Microbiol.">
        <title>High frequency of phylogenetically diverse reductive dehalogenase-homologous genes in deep subseafloor sedimentary metagenomes.</title>
        <authorList>
            <person name="Kawai M."/>
            <person name="Futagami T."/>
            <person name="Toyoda A."/>
            <person name="Takaki Y."/>
            <person name="Nishi S."/>
            <person name="Hori S."/>
            <person name="Arai W."/>
            <person name="Tsubouchi T."/>
            <person name="Morono Y."/>
            <person name="Uchiyama I."/>
            <person name="Ito T."/>
            <person name="Fujiyama A."/>
            <person name="Inagaki F."/>
            <person name="Takami H."/>
        </authorList>
    </citation>
    <scope>NUCLEOTIDE SEQUENCE</scope>
    <source>
        <strain evidence="6">Expedition CK06-06</strain>
    </source>
</reference>
<dbReference type="Gene3D" id="1.10.3720.10">
    <property type="entry name" value="MetI-like"/>
    <property type="match status" value="1"/>
</dbReference>
<gene>
    <name evidence="6" type="ORF">S01H4_21236</name>
</gene>
<dbReference type="SUPFAM" id="SSF161098">
    <property type="entry name" value="MetI-like"/>
    <property type="match status" value="1"/>
</dbReference>
<dbReference type="InterPro" id="IPR049783">
    <property type="entry name" value="ABC_perm_TupB-like"/>
</dbReference>
<feature type="transmembrane region" description="Helical" evidence="5">
    <location>
        <begin position="25"/>
        <end position="51"/>
    </location>
</feature>
<dbReference type="InterPro" id="IPR035906">
    <property type="entry name" value="MetI-like_sf"/>
</dbReference>
<dbReference type="PANTHER" id="PTHR43632:SF1">
    <property type="entry name" value="PERMEASE COMPONENT OF TUNGSTATE ABC TRANSPORTER"/>
    <property type="match status" value="1"/>
</dbReference>
<evidence type="ECO:0000256" key="5">
    <source>
        <dbReference type="SAM" id="Phobius"/>
    </source>
</evidence>
<organism evidence="6">
    <name type="scientific">marine sediment metagenome</name>
    <dbReference type="NCBI Taxonomy" id="412755"/>
    <lineage>
        <taxon>unclassified sequences</taxon>
        <taxon>metagenomes</taxon>
        <taxon>ecological metagenomes</taxon>
    </lineage>
</organism>
<evidence type="ECO:0008006" key="7">
    <source>
        <dbReference type="Google" id="ProtNLM"/>
    </source>
</evidence>
<sequence length="69" mass="7700">MAYLIESLHQLTEFTSSFDKEVLNIVLLSFRVSLTAVFLSSFVSLPLGLLLTLKDFPGRRVIVSIVNSL</sequence>
<name>X1C2G6_9ZZZZ</name>
<evidence type="ECO:0000256" key="3">
    <source>
        <dbReference type="ARBA" id="ARBA00022989"/>
    </source>
</evidence>
<accession>X1C2G6</accession>
<dbReference type="AlphaFoldDB" id="X1C2G6"/>
<comment type="caution">
    <text evidence="6">The sequence shown here is derived from an EMBL/GenBank/DDBJ whole genome shotgun (WGS) entry which is preliminary data.</text>
</comment>
<comment type="subcellular location">
    <subcellularLocation>
        <location evidence="1">Membrane</location>
        <topology evidence="1">Multi-pass membrane protein</topology>
    </subcellularLocation>
</comment>
<dbReference type="EMBL" id="BART01009603">
    <property type="protein sequence ID" value="GAG78576.1"/>
    <property type="molecule type" value="Genomic_DNA"/>
</dbReference>
<dbReference type="PANTHER" id="PTHR43632">
    <property type="entry name" value="PERMEASE COMPONENT OF TUNGSTATE ABC TRANSPORTER"/>
    <property type="match status" value="1"/>
</dbReference>
<feature type="non-terminal residue" evidence="6">
    <location>
        <position position="69"/>
    </location>
</feature>
<keyword evidence="3 5" id="KW-1133">Transmembrane helix</keyword>
<evidence type="ECO:0000256" key="1">
    <source>
        <dbReference type="ARBA" id="ARBA00004141"/>
    </source>
</evidence>
<evidence type="ECO:0000313" key="6">
    <source>
        <dbReference type="EMBL" id="GAG78576.1"/>
    </source>
</evidence>
<evidence type="ECO:0000256" key="4">
    <source>
        <dbReference type="ARBA" id="ARBA00023136"/>
    </source>
</evidence>